<name>A0A090Q2I0_9FLAO</name>
<evidence type="ECO:0000256" key="4">
    <source>
        <dbReference type="ARBA" id="ARBA00022759"/>
    </source>
</evidence>
<dbReference type="Pfam" id="PF02130">
    <property type="entry name" value="YbeY"/>
    <property type="match status" value="1"/>
</dbReference>
<keyword evidence="9" id="KW-1185">Reference proteome</keyword>
<evidence type="ECO:0000256" key="3">
    <source>
        <dbReference type="ARBA" id="ARBA00022723"/>
    </source>
</evidence>
<evidence type="ECO:0000313" key="8">
    <source>
        <dbReference type="EMBL" id="GAK95918.1"/>
    </source>
</evidence>
<keyword evidence="7" id="KW-0698">rRNA processing</keyword>
<dbReference type="Proteomes" id="UP000029221">
    <property type="component" value="Unassembled WGS sequence"/>
</dbReference>
<dbReference type="STRING" id="319236.BST91_11245"/>
<dbReference type="GO" id="GO:0004521">
    <property type="term" value="F:RNA endonuclease activity"/>
    <property type="evidence" value="ECO:0007669"/>
    <property type="project" value="UniProtKB-UniRule"/>
</dbReference>
<dbReference type="EC" id="3.1.-.-" evidence="7"/>
<dbReference type="GO" id="GO:0004222">
    <property type="term" value="F:metalloendopeptidase activity"/>
    <property type="evidence" value="ECO:0007669"/>
    <property type="project" value="InterPro"/>
</dbReference>
<evidence type="ECO:0000256" key="7">
    <source>
        <dbReference type="HAMAP-Rule" id="MF_00009"/>
    </source>
</evidence>
<dbReference type="GO" id="GO:0005737">
    <property type="term" value="C:cytoplasm"/>
    <property type="evidence" value="ECO:0007669"/>
    <property type="project" value="UniProtKB-SubCell"/>
</dbReference>
<feature type="binding site" evidence="7">
    <location>
        <position position="109"/>
    </location>
    <ligand>
        <name>Zn(2+)</name>
        <dbReference type="ChEBI" id="CHEBI:29105"/>
        <note>catalytic</note>
    </ligand>
</feature>
<dbReference type="Gene3D" id="3.40.390.30">
    <property type="entry name" value="Metalloproteases ('zincins'), catalytic domain"/>
    <property type="match status" value="1"/>
</dbReference>
<keyword evidence="4 7" id="KW-0255">Endonuclease</keyword>
<feature type="binding site" evidence="7">
    <location>
        <position position="105"/>
    </location>
    <ligand>
        <name>Zn(2+)</name>
        <dbReference type="ChEBI" id="CHEBI:29105"/>
        <note>catalytic</note>
    </ligand>
</feature>
<accession>A0A090Q2I0</accession>
<keyword evidence="7" id="KW-0963">Cytoplasm</keyword>
<reference evidence="8" key="1">
    <citation type="journal article" date="2014" name="Genome Announc.">
        <title>Draft Genome Sequences of Marine Flavobacterium Nonlabens Strains NR17, NR24, NR27, NR32, NR33, and Ara13.</title>
        <authorList>
            <person name="Nakanishi M."/>
            <person name="Meirelles P."/>
            <person name="Suzuki R."/>
            <person name="Takatani N."/>
            <person name="Mino S."/>
            <person name="Suda W."/>
            <person name="Oshima K."/>
            <person name="Hattori M."/>
            <person name="Ohkuma M."/>
            <person name="Hosokawa M."/>
            <person name="Miyashita K."/>
            <person name="Thompson F.L."/>
            <person name="Niwa A."/>
            <person name="Sawabe T."/>
            <person name="Sawabe T."/>
        </authorList>
    </citation>
    <scope>NUCLEOTIDE SEQUENCE [LARGE SCALE GENOMIC DNA]</scope>
    <source>
        <strain evidence="8">JCM 19294</strain>
    </source>
</reference>
<dbReference type="GO" id="GO:0006364">
    <property type="term" value="P:rRNA processing"/>
    <property type="evidence" value="ECO:0007669"/>
    <property type="project" value="UniProtKB-UniRule"/>
</dbReference>
<comment type="similarity">
    <text evidence="1 7">Belongs to the endoribonuclease YbeY family.</text>
</comment>
<comment type="cofactor">
    <cofactor evidence="7">
        <name>Zn(2+)</name>
        <dbReference type="ChEBI" id="CHEBI:29105"/>
    </cofactor>
    <text evidence="7">Binds 1 zinc ion.</text>
</comment>
<proteinExistence type="inferred from homology"/>
<comment type="function">
    <text evidence="7">Single strand-specific metallo-endoribonuclease involved in late-stage 70S ribosome quality control and in maturation of the 3' terminus of the 16S rRNA.</text>
</comment>
<sequence length="139" mass="16530">MISFHYQNDFEPLNNVVYNKWLSAVIASENKALDKIDFVFCSDDYLHEMNKQFLDHDTFTDIITFDYCEENRLSGEIYISTDRVADNAQDFNVNFEQELHRVLVHGILHLCGYKDKSPQEIDLMRSKEEEKMNMFHVKH</sequence>
<evidence type="ECO:0000256" key="2">
    <source>
        <dbReference type="ARBA" id="ARBA00022722"/>
    </source>
</evidence>
<dbReference type="PANTHER" id="PTHR46986">
    <property type="entry name" value="ENDORIBONUCLEASE YBEY, CHLOROPLASTIC"/>
    <property type="match status" value="1"/>
</dbReference>
<dbReference type="RefSeq" id="WP_042276740.1">
    <property type="nucleotide sequence ID" value="NZ_BBML01000001.1"/>
</dbReference>
<dbReference type="EMBL" id="BBML01000001">
    <property type="protein sequence ID" value="GAK95918.1"/>
    <property type="molecule type" value="Genomic_DNA"/>
</dbReference>
<evidence type="ECO:0000313" key="9">
    <source>
        <dbReference type="Proteomes" id="UP000029221"/>
    </source>
</evidence>
<evidence type="ECO:0000256" key="6">
    <source>
        <dbReference type="ARBA" id="ARBA00022833"/>
    </source>
</evidence>
<dbReference type="InterPro" id="IPR002036">
    <property type="entry name" value="YbeY"/>
</dbReference>
<dbReference type="HAMAP" id="MF_00009">
    <property type="entry name" value="Endoribonucl_YbeY"/>
    <property type="match status" value="1"/>
</dbReference>
<dbReference type="PANTHER" id="PTHR46986:SF1">
    <property type="entry name" value="ENDORIBONUCLEASE YBEY, CHLOROPLASTIC"/>
    <property type="match status" value="1"/>
</dbReference>
<dbReference type="InterPro" id="IPR023091">
    <property type="entry name" value="MetalPrtase_cat_dom_sf_prd"/>
</dbReference>
<evidence type="ECO:0000256" key="1">
    <source>
        <dbReference type="ARBA" id="ARBA00010875"/>
    </source>
</evidence>
<keyword evidence="6 7" id="KW-0862">Zinc</keyword>
<dbReference type="NCBIfam" id="TIGR00043">
    <property type="entry name" value="rRNA maturation RNase YbeY"/>
    <property type="match status" value="1"/>
</dbReference>
<keyword evidence="2 7" id="KW-0540">Nuclease</keyword>
<keyword evidence="7" id="KW-0690">Ribosome biogenesis</keyword>
<dbReference type="eggNOG" id="COG0319">
    <property type="taxonomic scope" value="Bacteria"/>
</dbReference>
<dbReference type="GO" id="GO:0008270">
    <property type="term" value="F:zinc ion binding"/>
    <property type="evidence" value="ECO:0007669"/>
    <property type="project" value="UniProtKB-UniRule"/>
</dbReference>
<dbReference type="SUPFAM" id="SSF55486">
    <property type="entry name" value="Metalloproteases ('zincins'), catalytic domain"/>
    <property type="match status" value="1"/>
</dbReference>
<organism evidence="8 9">
    <name type="scientific">Nonlabens tegetincola</name>
    <dbReference type="NCBI Taxonomy" id="323273"/>
    <lineage>
        <taxon>Bacteria</taxon>
        <taxon>Pseudomonadati</taxon>
        <taxon>Bacteroidota</taxon>
        <taxon>Flavobacteriia</taxon>
        <taxon>Flavobacteriales</taxon>
        <taxon>Flavobacteriaceae</taxon>
        <taxon>Nonlabens</taxon>
    </lineage>
</organism>
<protein>
    <recommendedName>
        <fullName evidence="7">Endoribonuclease YbeY</fullName>
        <ecNumber evidence="7">3.1.-.-</ecNumber>
    </recommendedName>
</protein>
<keyword evidence="5 7" id="KW-0378">Hydrolase</keyword>
<comment type="caution">
    <text evidence="8">The sequence shown here is derived from an EMBL/GenBank/DDBJ whole genome shotgun (WGS) entry which is preliminary data.</text>
</comment>
<gene>
    <name evidence="7" type="primary">ybeY</name>
    <name evidence="8" type="ORF">JCM19294_2700</name>
</gene>
<dbReference type="AlphaFoldDB" id="A0A090Q2I0"/>
<keyword evidence="3 7" id="KW-0479">Metal-binding</keyword>
<evidence type="ECO:0000256" key="5">
    <source>
        <dbReference type="ARBA" id="ARBA00022801"/>
    </source>
</evidence>
<feature type="binding site" evidence="7">
    <location>
        <position position="115"/>
    </location>
    <ligand>
        <name>Zn(2+)</name>
        <dbReference type="ChEBI" id="CHEBI:29105"/>
        <note>catalytic</note>
    </ligand>
</feature>
<comment type="subcellular location">
    <subcellularLocation>
        <location evidence="7">Cytoplasm</location>
    </subcellularLocation>
</comment>